<evidence type="ECO:0000256" key="6">
    <source>
        <dbReference type="ARBA" id="ARBA00022989"/>
    </source>
</evidence>
<reference evidence="8 9" key="1">
    <citation type="submission" date="2016-05" db="EMBL/GenBank/DDBJ databases">
        <authorList>
            <person name="Ramsay J.P."/>
        </authorList>
    </citation>
    <scope>NUCLEOTIDE SEQUENCE [LARGE SCALE GENOMIC DNA]</scope>
    <source>
        <strain evidence="8 9">NZP2042</strain>
    </source>
</reference>
<comment type="subcellular location">
    <subcellularLocation>
        <location evidence="1">Membrane</location>
        <topology evidence="1">Multi-pass membrane protein</topology>
    </subcellularLocation>
</comment>
<sequence length="363" mass="39273">MHGGPEVTIVIPTLNERANIGLLVARLRQSLARIDWEVVFVDDDSKDGTILAVHDIAAGDHRVRGIRRIARRGLAGACLEGILSSSAPIVAVMDGDLQHDETCLPAMLAMLQGGEADLVIASRYGSDGSAQGGFTRLRSSVSRLATYLARLLLRTPIHDPMSGFFMLRREIVDAVAPRLSRQGFKILLDIVASSSTAIRIKEIPYVFAPRLHGQSKLDSLVALEYAGLLVAKMSGDLISTRFLAFGLVGSAGVVVHLAVLHALLPHGLSFVVAQTAAMFTAMAFNYTLNNAFTYRDQRRRGWRFLTGLLMFAALCSFGVVAGVGVSTLLYSGHSRWWVAGLAGAIVGSAWNYITNSAITWRRQ</sequence>
<keyword evidence="6" id="KW-1133">Transmembrane helix</keyword>
<evidence type="ECO:0000256" key="4">
    <source>
        <dbReference type="ARBA" id="ARBA00022679"/>
    </source>
</evidence>
<protein>
    <submittedName>
        <fullName evidence="8">Dolichol monophosphate mannose synthase</fullName>
    </submittedName>
</protein>
<dbReference type="SUPFAM" id="SSF53448">
    <property type="entry name" value="Nucleotide-diphospho-sugar transferases"/>
    <property type="match status" value="1"/>
</dbReference>
<dbReference type="CDD" id="cd06442">
    <property type="entry name" value="DPM1_like"/>
    <property type="match status" value="1"/>
</dbReference>
<keyword evidence="7" id="KW-0472">Membrane</keyword>
<dbReference type="GO" id="GO:0000271">
    <property type="term" value="P:polysaccharide biosynthetic process"/>
    <property type="evidence" value="ECO:0007669"/>
    <property type="project" value="InterPro"/>
</dbReference>
<dbReference type="AlphaFoldDB" id="A0A6M7U7I2"/>
<evidence type="ECO:0000313" key="9">
    <source>
        <dbReference type="Proteomes" id="UP000093737"/>
    </source>
</evidence>
<accession>A0A6M7U7I2</accession>
<comment type="caution">
    <text evidence="8">The sequence shown here is derived from an EMBL/GenBank/DDBJ whole genome shotgun (WGS) entry which is preliminary data.</text>
</comment>
<dbReference type="EMBL" id="LYTK01000012">
    <property type="protein sequence ID" value="OBQ66291.1"/>
    <property type="molecule type" value="Genomic_DNA"/>
</dbReference>
<dbReference type="InterPro" id="IPR007267">
    <property type="entry name" value="GtrA_DPMS_TM"/>
</dbReference>
<evidence type="ECO:0000256" key="2">
    <source>
        <dbReference type="ARBA" id="ARBA00006739"/>
    </source>
</evidence>
<evidence type="ECO:0000313" key="8">
    <source>
        <dbReference type="EMBL" id="OBQ66291.1"/>
    </source>
</evidence>
<keyword evidence="3" id="KW-0328">Glycosyltransferase</keyword>
<keyword evidence="5" id="KW-0812">Transmembrane</keyword>
<dbReference type="Pfam" id="PF00535">
    <property type="entry name" value="Glycos_transf_2"/>
    <property type="match status" value="1"/>
</dbReference>
<comment type="similarity">
    <text evidence="2">Belongs to the glycosyltransferase 2 family.</text>
</comment>
<dbReference type="GO" id="GO:0009247">
    <property type="term" value="P:glycolipid biosynthetic process"/>
    <property type="evidence" value="ECO:0007669"/>
    <property type="project" value="TreeGrafter"/>
</dbReference>
<evidence type="ECO:0000256" key="3">
    <source>
        <dbReference type="ARBA" id="ARBA00022676"/>
    </source>
</evidence>
<evidence type="ECO:0000256" key="7">
    <source>
        <dbReference type="ARBA" id="ARBA00023136"/>
    </source>
</evidence>
<dbReference type="PANTHER" id="PTHR43398">
    <property type="entry name" value="DOLICHOL-PHOSPHATE MANNOSYLTRANSFERASE SUBUNIT 1"/>
    <property type="match status" value="1"/>
</dbReference>
<name>A0A6M7U7I2_RHILI</name>
<dbReference type="Pfam" id="PF04138">
    <property type="entry name" value="GtrA_DPMS_TM"/>
    <property type="match status" value="1"/>
</dbReference>
<evidence type="ECO:0000256" key="5">
    <source>
        <dbReference type="ARBA" id="ARBA00022692"/>
    </source>
</evidence>
<organism evidence="8 9">
    <name type="scientific">Rhizobium loti</name>
    <name type="common">Mesorhizobium loti</name>
    <dbReference type="NCBI Taxonomy" id="381"/>
    <lineage>
        <taxon>Bacteria</taxon>
        <taxon>Pseudomonadati</taxon>
        <taxon>Pseudomonadota</taxon>
        <taxon>Alphaproteobacteria</taxon>
        <taxon>Hyphomicrobiales</taxon>
        <taxon>Phyllobacteriaceae</taxon>
        <taxon>Mesorhizobium</taxon>
    </lineage>
</organism>
<dbReference type="Gene3D" id="3.90.550.10">
    <property type="entry name" value="Spore Coat Polysaccharide Biosynthesis Protein SpsA, Chain A"/>
    <property type="match status" value="1"/>
</dbReference>
<proteinExistence type="inferred from homology"/>
<dbReference type="GO" id="GO:0016020">
    <property type="term" value="C:membrane"/>
    <property type="evidence" value="ECO:0007669"/>
    <property type="project" value="UniProtKB-SubCell"/>
</dbReference>
<gene>
    <name evidence="8" type="ORF">A8145_14590</name>
</gene>
<evidence type="ECO:0000256" key="1">
    <source>
        <dbReference type="ARBA" id="ARBA00004141"/>
    </source>
</evidence>
<dbReference type="InterPro" id="IPR029044">
    <property type="entry name" value="Nucleotide-diphossugar_trans"/>
</dbReference>
<dbReference type="InterPro" id="IPR039528">
    <property type="entry name" value="DPM1-like"/>
</dbReference>
<dbReference type="InterPro" id="IPR001173">
    <property type="entry name" value="Glyco_trans_2-like"/>
</dbReference>
<dbReference type="GO" id="GO:0004582">
    <property type="term" value="F:dolichyl-phosphate beta-D-mannosyltransferase activity"/>
    <property type="evidence" value="ECO:0007669"/>
    <property type="project" value="InterPro"/>
</dbReference>
<dbReference type="PANTHER" id="PTHR43398:SF1">
    <property type="entry name" value="DOLICHOL-PHOSPHATE MANNOSYLTRANSFERASE SUBUNIT 1"/>
    <property type="match status" value="1"/>
</dbReference>
<dbReference type="Proteomes" id="UP000093737">
    <property type="component" value="Unassembled WGS sequence"/>
</dbReference>
<keyword evidence="4" id="KW-0808">Transferase</keyword>